<dbReference type="PANTHER" id="PTHR15977:SF15">
    <property type="entry name" value="CILIA- AND FLAGELLA-ASSOCIATED PROTEIN 46"/>
    <property type="match status" value="1"/>
</dbReference>
<protein>
    <submittedName>
        <fullName evidence="1">Uncharacterized protein</fullName>
    </submittedName>
</protein>
<evidence type="ECO:0000313" key="1">
    <source>
        <dbReference type="Ensembl" id="ENSNNAP00000028349.1"/>
    </source>
</evidence>
<dbReference type="GO" id="GO:0060294">
    <property type="term" value="P:cilium movement involved in cell motility"/>
    <property type="evidence" value="ECO:0007669"/>
    <property type="project" value="InterPro"/>
</dbReference>
<accession>A0A8C7E723</accession>
<dbReference type="InterPro" id="IPR057466">
    <property type="entry name" value="CFAP46_TPR"/>
</dbReference>
<dbReference type="Pfam" id="PF25439">
    <property type="entry name" value="TPR_CFAP46_N"/>
    <property type="match status" value="1"/>
</dbReference>
<reference evidence="1" key="1">
    <citation type="submission" date="2025-08" db="UniProtKB">
        <authorList>
            <consortium name="Ensembl"/>
        </authorList>
    </citation>
    <scope>IDENTIFICATION</scope>
</reference>
<dbReference type="InterPro" id="IPR039586">
    <property type="entry name" value="CFAP46"/>
</dbReference>
<dbReference type="GO" id="GO:0035082">
    <property type="term" value="P:axoneme assembly"/>
    <property type="evidence" value="ECO:0007669"/>
    <property type="project" value="InterPro"/>
</dbReference>
<sequence length="298" mass="34080">NVLVVTVFYVDALKSTYKLIKSAHDGKSALDSLESFSFDLYVLCAEQAYQMGLPEISHDCLQMYFKGKAPVNQFLGRAYLCQSQLYTPVSTDNLEQFEKFNINLLKAIDFALNDSRYYFLIYNASVIYWKNIRPFLKPGSLYFLIPSLSQIVSALNHPDEEDKDWTAELMIELLECFLDASRMEEAITFSSTAATFIEENAPSRYKDLFSIMVIFENVTNNLNFPLDANRMLEKLQVLKVVFCLPFPSPEGKELGTNTRTESHAGLSPKANLLQLIRLLAITHVPTAKFRFVKYRITH</sequence>
<organism evidence="1 2">
    <name type="scientific">Naja naja</name>
    <name type="common">Indian cobra</name>
    <dbReference type="NCBI Taxonomy" id="35670"/>
    <lineage>
        <taxon>Eukaryota</taxon>
        <taxon>Metazoa</taxon>
        <taxon>Chordata</taxon>
        <taxon>Craniata</taxon>
        <taxon>Vertebrata</taxon>
        <taxon>Euteleostomi</taxon>
        <taxon>Lepidosauria</taxon>
        <taxon>Squamata</taxon>
        <taxon>Bifurcata</taxon>
        <taxon>Unidentata</taxon>
        <taxon>Episquamata</taxon>
        <taxon>Toxicofera</taxon>
        <taxon>Serpentes</taxon>
        <taxon>Colubroidea</taxon>
        <taxon>Elapidae</taxon>
        <taxon>Elapinae</taxon>
        <taxon>Naja</taxon>
    </lineage>
</organism>
<keyword evidence="2" id="KW-1185">Reference proteome</keyword>
<dbReference type="Proteomes" id="UP000694559">
    <property type="component" value="Unplaced"/>
</dbReference>
<dbReference type="PANTHER" id="PTHR15977">
    <property type="entry name" value="CILIA- AND FLAGELLA-ASSOCIATED PROTEIN 46"/>
    <property type="match status" value="1"/>
</dbReference>
<dbReference type="GeneTree" id="ENSGT00570000079216"/>
<dbReference type="AlphaFoldDB" id="A0A8C7E723"/>
<proteinExistence type="predicted"/>
<reference evidence="1" key="2">
    <citation type="submission" date="2025-09" db="UniProtKB">
        <authorList>
            <consortium name="Ensembl"/>
        </authorList>
    </citation>
    <scope>IDENTIFICATION</scope>
</reference>
<name>A0A8C7E723_NAJNA</name>
<dbReference type="Ensembl" id="ENSNNAT00000029716.1">
    <property type="protein sequence ID" value="ENSNNAP00000028349.1"/>
    <property type="gene ID" value="ENSNNAG00000018261.1"/>
</dbReference>
<evidence type="ECO:0000313" key="2">
    <source>
        <dbReference type="Proteomes" id="UP000694559"/>
    </source>
</evidence>